<comment type="caution">
    <text evidence="5">The sequence shown here is derived from an EMBL/GenBank/DDBJ whole genome shotgun (WGS) entry which is preliminary data.</text>
</comment>
<accession>A0A9P4QWH7</accession>
<feature type="domain" description="Nephrocystin 3-like N-terminal" evidence="3">
    <location>
        <begin position="265"/>
        <end position="430"/>
    </location>
</feature>
<keyword evidence="1" id="KW-0677">Repeat</keyword>
<dbReference type="Gene3D" id="3.40.50.300">
    <property type="entry name" value="P-loop containing nucleotide triphosphate hydrolases"/>
    <property type="match status" value="1"/>
</dbReference>
<evidence type="ECO:0000313" key="6">
    <source>
        <dbReference type="Proteomes" id="UP000799444"/>
    </source>
</evidence>
<name>A0A9P4QWH7_9PLEO</name>
<dbReference type="SUPFAM" id="SSF52540">
    <property type="entry name" value="P-loop containing nucleoside triphosphate hydrolases"/>
    <property type="match status" value="1"/>
</dbReference>
<dbReference type="EMBL" id="ML996175">
    <property type="protein sequence ID" value="KAF2732563.1"/>
    <property type="molecule type" value="Genomic_DNA"/>
</dbReference>
<dbReference type="AlphaFoldDB" id="A0A9P4QWH7"/>
<dbReference type="PANTHER" id="PTHR10039">
    <property type="entry name" value="AMELOGENIN"/>
    <property type="match status" value="1"/>
</dbReference>
<protein>
    <recommendedName>
        <fullName evidence="7">NACHT domain-containing protein</fullName>
    </recommendedName>
</protein>
<proteinExistence type="predicted"/>
<dbReference type="InterPro" id="IPR056693">
    <property type="entry name" value="DUF7791"/>
</dbReference>
<feature type="non-terminal residue" evidence="5">
    <location>
        <position position="650"/>
    </location>
</feature>
<keyword evidence="6" id="KW-1185">Reference proteome</keyword>
<dbReference type="PANTHER" id="PTHR10039:SF5">
    <property type="entry name" value="NACHT DOMAIN-CONTAINING PROTEIN"/>
    <property type="match status" value="1"/>
</dbReference>
<dbReference type="InterPro" id="IPR027417">
    <property type="entry name" value="P-loop_NTPase"/>
</dbReference>
<evidence type="ECO:0000259" key="4">
    <source>
        <dbReference type="Pfam" id="PF25053"/>
    </source>
</evidence>
<sequence length="650" mass="75507">MDPVSAIGLASSAAQLITFASDLISKSREIYNSADGSLVKNDELATVARTLQSQSRQVQFKIGERRAPSESGRELFALCDAVRDVSQELIDAIESLKSESSSSTWRSFRQALKSVWKERDIEELLRRLEQYRRQIDSLLLMNLQERLQLFTETANDRHAKIEENFAKMTDMIGPSKQWQKELIETARESLRVPDNAQNLDTFTASLSAGSKKDWETLVRRRMVESLKFADMRDRYERIPEAHQKTFNWVFHEEDDLTSAPSQEFDNFVDWLRSNKPLYWITGKPGAGKSTLMKYISHDPRLNQHLKVWKADRPLYTTRFFFWNSGSKMQMSRIGLMQSLLHQIISDCPETVDRVFPERWEYQELFGHDNRSWTWSELSNGFRNLIADTSKAFFFLIDGLDEFDGDCSELAHFLLEMLSDESNVKMCLASRPWLVFEDAFRRRPSLRVEDLTLQDIRIFVMEKLTDNIMFSRLQEHDSTKAGVLIGELTQKASGVFLWVRLAVKSLLDGLRDGDTVEDLQSRLLLIPPDLDRLFQKILGDLDPAYLKEASQIFQASERSRESRDAWSPLSLLSLSFVSEDPQRVFSAEYDKPMSHEDQEYRAETMRRRLNSRCKGLLEAPSYKINGPETKVHYLHRTVKDFFDEDRARVYL</sequence>
<dbReference type="Pfam" id="PF24883">
    <property type="entry name" value="NPHP3_N"/>
    <property type="match status" value="1"/>
</dbReference>
<dbReference type="Proteomes" id="UP000799444">
    <property type="component" value="Unassembled WGS sequence"/>
</dbReference>
<keyword evidence="2" id="KW-0175">Coiled coil</keyword>
<evidence type="ECO:0000256" key="1">
    <source>
        <dbReference type="ARBA" id="ARBA00022737"/>
    </source>
</evidence>
<feature type="domain" description="DUF7791" evidence="4">
    <location>
        <begin position="540"/>
        <end position="647"/>
    </location>
</feature>
<evidence type="ECO:0000259" key="3">
    <source>
        <dbReference type="Pfam" id="PF24883"/>
    </source>
</evidence>
<evidence type="ECO:0000256" key="2">
    <source>
        <dbReference type="SAM" id="Coils"/>
    </source>
</evidence>
<evidence type="ECO:0008006" key="7">
    <source>
        <dbReference type="Google" id="ProtNLM"/>
    </source>
</evidence>
<reference evidence="5" key="1">
    <citation type="journal article" date="2020" name="Stud. Mycol.">
        <title>101 Dothideomycetes genomes: a test case for predicting lifestyles and emergence of pathogens.</title>
        <authorList>
            <person name="Haridas S."/>
            <person name="Albert R."/>
            <person name="Binder M."/>
            <person name="Bloem J."/>
            <person name="Labutti K."/>
            <person name="Salamov A."/>
            <person name="Andreopoulos B."/>
            <person name="Baker S."/>
            <person name="Barry K."/>
            <person name="Bills G."/>
            <person name="Bluhm B."/>
            <person name="Cannon C."/>
            <person name="Castanera R."/>
            <person name="Culley D."/>
            <person name="Daum C."/>
            <person name="Ezra D."/>
            <person name="Gonzalez J."/>
            <person name="Henrissat B."/>
            <person name="Kuo A."/>
            <person name="Liang C."/>
            <person name="Lipzen A."/>
            <person name="Lutzoni F."/>
            <person name="Magnuson J."/>
            <person name="Mondo S."/>
            <person name="Nolan M."/>
            <person name="Ohm R."/>
            <person name="Pangilinan J."/>
            <person name="Park H.-J."/>
            <person name="Ramirez L."/>
            <person name="Alfaro M."/>
            <person name="Sun H."/>
            <person name="Tritt A."/>
            <person name="Yoshinaga Y."/>
            <person name="Zwiers L.-H."/>
            <person name="Turgeon B."/>
            <person name="Goodwin S."/>
            <person name="Spatafora J."/>
            <person name="Crous P."/>
            <person name="Grigoriev I."/>
        </authorList>
    </citation>
    <scope>NUCLEOTIDE SEQUENCE</scope>
    <source>
        <strain evidence="5">CBS 125425</strain>
    </source>
</reference>
<dbReference type="Pfam" id="PF25053">
    <property type="entry name" value="DUF7791"/>
    <property type="match status" value="1"/>
</dbReference>
<gene>
    <name evidence="5" type="ORF">EJ04DRAFT_469974</name>
</gene>
<feature type="coiled-coil region" evidence="2">
    <location>
        <begin position="114"/>
        <end position="141"/>
    </location>
</feature>
<dbReference type="OrthoDB" id="443402at2759"/>
<dbReference type="InterPro" id="IPR056884">
    <property type="entry name" value="NPHP3-like_N"/>
</dbReference>
<evidence type="ECO:0000313" key="5">
    <source>
        <dbReference type="EMBL" id="KAF2732563.1"/>
    </source>
</evidence>
<organism evidence="5 6">
    <name type="scientific">Polyplosphaeria fusca</name>
    <dbReference type="NCBI Taxonomy" id="682080"/>
    <lineage>
        <taxon>Eukaryota</taxon>
        <taxon>Fungi</taxon>
        <taxon>Dikarya</taxon>
        <taxon>Ascomycota</taxon>
        <taxon>Pezizomycotina</taxon>
        <taxon>Dothideomycetes</taxon>
        <taxon>Pleosporomycetidae</taxon>
        <taxon>Pleosporales</taxon>
        <taxon>Tetraplosphaeriaceae</taxon>
        <taxon>Polyplosphaeria</taxon>
    </lineage>
</organism>